<proteinExistence type="predicted"/>
<keyword evidence="4" id="KW-1185">Reference proteome</keyword>
<dbReference type="STRING" id="418784.A0A2P7YUW9"/>
<dbReference type="AlphaFoldDB" id="A0A2P7YUW9"/>
<dbReference type="Gene3D" id="3.10.20.90">
    <property type="entry name" value="Phosphatidylinositol 3-kinase Catalytic Subunit, Chain A, domain 1"/>
    <property type="match status" value="1"/>
</dbReference>
<dbReference type="InterPro" id="IPR022617">
    <property type="entry name" value="Rad60/SUMO-like_dom"/>
</dbReference>
<sequence length="359" mass="40864">MVKLEPSEKTKKRNKKLFDDDDFFVIKKKKSKSSVPEVKAEVKSNPVTETTAEVTQDDKAKTEPNHLPLPPKTSTVDTQPELLSSEDLVESFHTAHTTSDADEIFEIRQTDTQLEPVEVISDESDGEFDELIKAHTSQKQSDHEADRCYDISVTSKLGPEEKHTITSRGNKTFMEILDDIRIQATRNFVPFRLKGGCLIWIKGKLELKPFFRPSTLRIPPSTDPATNTLIDCLYIPEVCRQNFEEIYPEFSGTPNVNDPEEDLAIVDVKEEKVEEEEVEKKDEYFIIGLKGKDNKRIEAEVGPQTKIKALLEHYLKSKEIDASLVSKARLVFDDEDLDLEGVVGDTELEEDFEVQVYIN</sequence>
<name>A0A2P7YUW9_9ASCO</name>
<accession>A0A2P7YUW9</accession>
<organism evidence="3 4">
    <name type="scientific">Candidozyma pseudohaemuli</name>
    <dbReference type="NCBI Taxonomy" id="418784"/>
    <lineage>
        <taxon>Eukaryota</taxon>
        <taxon>Fungi</taxon>
        <taxon>Dikarya</taxon>
        <taxon>Ascomycota</taxon>
        <taxon>Saccharomycotina</taxon>
        <taxon>Pichiomycetes</taxon>
        <taxon>Metschnikowiaceae</taxon>
        <taxon>Candidozyma</taxon>
    </lineage>
</organism>
<evidence type="ECO:0000313" key="4">
    <source>
        <dbReference type="Proteomes" id="UP000241107"/>
    </source>
</evidence>
<dbReference type="EMBL" id="PYFQ01000002">
    <property type="protein sequence ID" value="PSK39763.1"/>
    <property type="molecule type" value="Genomic_DNA"/>
</dbReference>
<feature type="region of interest" description="Disordered" evidence="1">
    <location>
        <begin position="32"/>
        <end position="78"/>
    </location>
</feature>
<protein>
    <recommendedName>
        <fullName evidence="2">Rad60/SUMO-like domain-containing protein</fullName>
    </recommendedName>
</protein>
<dbReference type="Proteomes" id="UP000241107">
    <property type="component" value="Unassembled WGS sequence"/>
</dbReference>
<feature type="compositionally biased region" description="Polar residues" evidence="1">
    <location>
        <begin position="45"/>
        <end position="54"/>
    </location>
</feature>
<dbReference type="VEuPathDB" id="FungiDB:C7M61_001568"/>
<dbReference type="SUPFAM" id="SSF54236">
    <property type="entry name" value="Ubiquitin-like"/>
    <property type="match status" value="1"/>
</dbReference>
<reference evidence="3 4" key="1">
    <citation type="submission" date="2018-03" db="EMBL/GenBank/DDBJ databases">
        <title>Candida pseudohaemulonii genome assembly and annotation.</title>
        <authorList>
            <person name="Munoz J.F."/>
            <person name="Gade L.G."/>
            <person name="Chow N.A."/>
            <person name="Litvintseva A.P."/>
            <person name="Loparev V.N."/>
            <person name="Cuomo C.A."/>
        </authorList>
    </citation>
    <scope>NUCLEOTIDE SEQUENCE [LARGE SCALE GENOMIC DNA]</scope>
    <source>
        <strain evidence="3 4">B12108</strain>
    </source>
</reference>
<feature type="domain" description="Rad60/SUMO-like" evidence="2">
    <location>
        <begin position="287"/>
        <end position="358"/>
    </location>
</feature>
<dbReference type="Pfam" id="PF11976">
    <property type="entry name" value="Rad60-SLD"/>
    <property type="match status" value="1"/>
</dbReference>
<dbReference type="InterPro" id="IPR029071">
    <property type="entry name" value="Ubiquitin-like_domsf"/>
</dbReference>
<evidence type="ECO:0000256" key="1">
    <source>
        <dbReference type="SAM" id="MobiDB-lite"/>
    </source>
</evidence>
<dbReference type="RefSeq" id="XP_024714853.1">
    <property type="nucleotide sequence ID" value="XM_024856973.1"/>
</dbReference>
<gene>
    <name evidence="3" type="ORF">C7M61_001568</name>
</gene>
<dbReference type="GeneID" id="36564958"/>
<evidence type="ECO:0000259" key="2">
    <source>
        <dbReference type="Pfam" id="PF11976"/>
    </source>
</evidence>
<dbReference type="OrthoDB" id="3365399at2759"/>
<evidence type="ECO:0000313" key="3">
    <source>
        <dbReference type="EMBL" id="PSK39763.1"/>
    </source>
</evidence>
<comment type="caution">
    <text evidence="3">The sequence shown here is derived from an EMBL/GenBank/DDBJ whole genome shotgun (WGS) entry which is preliminary data.</text>
</comment>